<dbReference type="InterPro" id="IPR050466">
    <property type="entry name" value="Carboxylest/Gibb_receptor"/>
</dbReference>
<dbReference type="InterPro" id="IPR029058">
    <property type="entry name" value="AB_hydrolase_fold"/>
</dbReference>
<dbReference type="InterPro" id="IPR013094">
    <property type="entry name" value="AB_hydrolase_3"/>
</dbReference>
<reference evidence="3" key="2">
    <citation type="submission" date="2015-01" db="EMBL/GenBank/DDBJ databases">
        <title>Evolutionary Origins and Diversification of the Mycorrhizal Mutualists.</title>
        <authorList>
            <consortium name="DOE Joint Genome Institute"/>
            <consortium name="Mycorrhizal Genomics Consortium"/>
            <person name="Kohler A."/>
            <person name="Kuo A."/>
            <person name="Nagy L.G."/>
            <person name="Floudas D."/>
            <person name="Copeland A."/>
            <person name="Barry K.W."/>
            <person name="Cichocki N."/>
            <person name="Veneault-Fourrey C."/>
            <person name="LaButti K."/>
            <person name="Lindquist E.A."/>
            <person name="Lipzen A."/>
            <person name="Lundell T."/>
            <person name="Morin E."/>
            <person name="Murat C."/>
            <person name="Riley R."/>
            <person name="Ohm R."/>
            <person name="Sun H."/>
            <person name="Tunlid A."/>
            <person name="Henrissat B."/>
            <person name="Grigoriev I.V."/>
            <person name="Hibbett D.S."/>
            <person name="Martin F."/>
        </authorList>
    </citation>
    <scope>NUCLEOTIDE SEQUENCE [LARGE SCALE GENOMIC DNA]</scope>
    <source>
        <strain evidence="3">Zn</strain>
    </source>
</reference>
<dbReference type="OrthoDB" id="408631at2759"/>
<dbReference type="HOGENOM" id="CLU_012494_6_3_1"/>
<sequence length="321" mass="34782">MTAQSTDGYAPEWLEYEKVLGQRPFLGDSVQGIIEQFNGLATALAAQTPPLDNSIQTRDEVADGVPVRIYTPPAAEGKKLPIGVFYHGGGYLVGNLDSEDGLCREFAKNVPCILVSVDYRLSTTHKMPVMLEDSLAAYKWAWINADKLGGNQSKLFTIGGSAGGGLALTVADQIIKGGKRSHIQGVVAMVPITAHPASIPAEFKPQYTSYTENSIGVPLISPDSMQIFFEAAGANYHDEKIFVTLSKNLAEFPPTYICTCGKDPLRDDGKVLEAMLKKAGVKTKSDFYPGFPHNFWIFPGIKGGEKFMGNVVKGVQWVLCD</sequence>
<accession>A0A0C3CP38</accession>
<dbReference type="GO" id="GO:0016787">
    <property type="term" value="F:hydrolase activity"/>
    <property type="evidence" value="ECO:0007669"/>
    <property type="project" value="InterPro"/>
</dbReference>
<dbReference type="EMBL" id="KN832877">
    <property type="protein sequence ID" value="KIN00764.1"/>
    <property type="molecule type" value="Genomic_DNA"/>
</dbReference>
<dbReference type="Gene3D" id="3.40.50.1820">
    <property type="entry name" value="alpha/beta hydrolase"/>
    <property type="match status" value="1"/>
</dbReference>
<dbReference type="Proteomes" id="UP000054321">
    <property type="component" value="Unassembled WGS sequence"/>
</dbReference>
<dbReference type="SUPFAM" id="SSF53474">
    <property type="entry name" value="alpha/beta-Hydrolases"/>
    <property type="match status" value="1"/>
</dbReference>
<organism evidence="2 3">
    <name type="scientific">Oidiodendron maius (strain Zn)</name>
    <dbReference type="NCBI Taxonomy" id="913774"/>
    <lineage>
        <taxon>Eukaryota</taxon>
        <taxon>Fungi</taxon>
        <taxon>Dikarya</taxon>
        <taxon>Ascomycota</taxon>
        <taxon>Pezizomycotina</taxon>
        <taxon>Leotiomycetes</taxon>
        <taxon>Leotiomycetes incertae sedis</taxon>
        <taxon>Myxotrichaceae</taxon>
        <taxon>Oidiodendron</taxon>
    </lineage>
</organism>
<dbReference type="PANTHER" id="PTHR23024">
    <property type="entry name" value="ARYLACETAMIDE DEACETYLASE"/>
    <property type="match status" value="1"/>
</dbReference>
<reference evidence="2 3" key="1">
    <citation type="submission" date="2014-04" db="EMBL/GenBank/DDBJ databases">
        <authorList>
            <consortium name="DOE Joint Genome Institute"/>
            <person name="Kuo A."/>
            <person name="Martino E."/>
            <person name="Perotto S."/>
            <person name="Kohler A."/>
            <person name="Nagy L.G."/>
            <person name="Floudas D."/>
            <person name="Copeland A."/>
            <person name="Barry K.W."/>
            <person name="Cichocki N."/>
            <person name="Veneault-Fourrey C."/>
            <person name="LaButti K."/>
            <person name="Lindquist E.A."/>
            <person name="Lipzen A."/>
            <person name="Lundell T."/>
            <person name="Morin E."/>
            <person name="Murat C."/>
            <person name="Sun H."/>
            <person name="Tunlid A."/>
            <person name="Henrissat B."/>
            <person name="Grigoriev I.V."/>
            <person name="Hibbett D.S."/>
            <person name="Martin F."/>
            <person name="Nordberg H.P."/>
            <person name="Cantor M.N."/>
            <person name="Hua S.X."/>
        </authorList>
    </citation>
    <scope>NUCLEOTIDE SEQUENCE [LARGE SCALE GENOMIC DNA]</scope>
    <source>
        <strain evidence="2 3">Zn</strain>
    </source>
</reference>
<evidence type="ECO:0000313" key="3">
    <source>
        <dbReference type="Proteomes" id="UP000054321"/>
    </source>
</evidence>
<proteinExistence type="predicted"/>
<evidence type="ECO:0000313" key="2">
    <source>
        <dbReference type="EMBL" id="KIN00764.1"/>
    </source>
</evidence>
<dbReference type="STRING" id="913774.A0A0C3CP38"/>
<dbReference type="InParanoid" id="A0A0C3CP38"/>
<evidence type="ECO:0000259" key="1">
    <source>
        <dbReference type="Pfam" id="PF07859"/>
    </source>
</evidence>
<dbReference type="Pfam" id="PF07859">
    <property type="entry name" value="Abhydrolase_3"/>
    <property type="match status" value="1"/>
</dbReference>
<protein>
    <recommendedName>
        <fullName evidence="1">Alpha/beta hydrolase fold-3 domain-containing protein</fullName>
    </recommendedName>
</protein>
<gene>
    <name evidence="2" type="ORF">OIDMADRAFT_124621</name>
</gene>
<feature type="domain" description="Alpha/beta hydrolase fold-3" evidence="1">
    <location>
        <begin position="84"/>
        <end position="296"/>
    </location>
</feature>
<name>A0A0C3CP38_OIDMZ</name>
<keyword evidence="3" id="KW-1185">Reference proteome</keyword>
<dbReference type="PANTHER" id="PTHR23024:SF166">
    <property type="entry name" value="ALPHA_BETA HYDROLASE FOLD-3 DOMAIN-CONTAINING PROTEIN-RELATED"/>
    <property type="match status" value="1"/>
</dbReference>
<dbReference type="AlphaFoldDB" id="A0A0C3CP38"/>